<name>A0AAV5W836_9BILA</name>
<gene>
    <name evidence="1" type="ORF">PFISCL1PPCAC_17890</name>
</gene>
<dbReference type="EMBL" id="BTSY01000005">
    <property type="protein sequence ID" value="GMT26593.1"/>
    <property type="molecule type" value="Genomic_DNA"/>
</dbReference>
<dbReference type="Proteomes" id="UP001432322">
    <property type="component" value="Unassembled WGS sequence"/>
</dbReference>
<sequence length="116" mass="12950">SFSESRVEFDHSALYDMYDFRGNPKTELGGCETGCRVYLSYPDDDPVVERTIGQMTIELDDGTNITSFTELHSAQLDNGQKGFFAIPLTESFTVVNHNNNDAVRPLALLVVKNDAR</sequence>
<proteinExistence type="predicted"/>
<accession>A0AAV5W836</accession>
<evidence type="ECO:0000313" key="1">
    <source>
        <dbReference type="EMBL" id="GMT26593.1"/>
    </source>
</evidence>
<organism evidence="1 2">
    <name type="scientific">Pristionchus fissidentatus</name>
    <dbReference type="NCBI Taxonomy" id="1538716"/>
    <lineage>
        <taxon>Eukaryota</taxon>
        <taxon>Metazoa</taxon>
        <taxon>Ecdysozoa</taxon>
        <taxon>Nematoda</taxon>
        <taxon>Chromadorea</taxon>
        <taxon>Rhabditida</taxon>
        <taxon>Rhabditina</taxon>
        <taxon>Diplogasteromorpha</taxon>
        <taxon>Diplogasteroidea</taxon>
        <taxon>Neodiplogasteridae</taxon>
        <taxon>Pristionchus</taxon>
    </lineage>
</organism>
<dbReference type="AlphaFoldDB" id="A0AAV5W836"/>
<reference evidence="1" key="1">
    <citation type="submission" date="2023-10" db="EMBL/GenBank/DDBJ databases">
        <title>Genome assembly of Pristionchus species.</title>
        <authorList>
            <person name="Yoshida K."/>
            <person name="Sommer R.J."/>
        </authorList>
    </citation>
    <scope>NUCLEOTIDE SEQUENCE</scope>
    <source>
        <strain evidence="1">RS5133</strain>
    </source>
</reference>
<protein>
    <submittedName>
        <fullName evidence="1">Uncharacterized protein</fullName>
    </submittedName>
</protein>
<evidence type="ECO:0000313" key="2">
    <source>
        <dbReference type="Proteomes" id="UP001432322"/>
    </source>
</evidence>
<feature type="non-terminal residue" evidence="1">
    <location>
        <position position="116"/>
    </location>
</feature>
<feature type="non-terminal residue" evidence="1">
    <location>
        <position position="1"/>
    </location>
</feature>
<keyword evidence="2" id="KW-1185">Reference proteome</keyword>
<comment type="caution">
    <text evidence="1">The sequence shown here is derived from an EMBL/GenBank/DDBJ whole genome shotgun (WGS) entry which is preliminary data.</text>
</comment>